<evidence type="ECO:0000313" key="22">
    <source>
        <dbReference type="Ensembl" id="ENSMODP00000035778.3"/>
    </source>
</evidence>
<keyword evidence="11 18" id="KW-0472">Membrane</keyword>
<dbReference type="Pfam" id="PF12104">
    <property type="entry name" value="Tcell_CD4_C"/>
    <property type="match status" value="1"/>
</dbReference>
<proteinExistence type="evidence at transcript level"/>
<feature type="chain" id="PRO_5044728685" description="T-cell surface glycoprotein CD4" evidence="19">
    <location>
        <begin position="26"/>
        <end position="461"/>
    </location>
</feature>
<comment type="subcellular location">
    <subcellularLocation>
        <location evidence="1">Cell membrane</location>
        <topology evidence="1">Single-pass type I membrane protein</topology>
    </subcellularLocation>
</comment>
<dbReference type="AlphaFoldDB" id="A6MAP0"/>
<keyword evidence="4" id="KW-0597">Phosphoprotein</keyword>
<evidence type="ECO:0000256" key="6">
    <source>
        <dbReference type="ARBA" id="ARBA00022729"/>
    </source>
</evidence>
<keyword evidence="13" id="KW-1015">Disulfide bond</keyword>
<evidence type="ECO:0000256" key="13">
    <source>
        <dbReference type="ARBA" id="ARBA00023157"/>
    </source>
</evidence>
<dbReference type="Ensembl" id="ENSMODT00000037363.3">
    <property type="protein sequence ID" value="ENSMODP00000035778.3"/>
    <property type="gene ID" value="ENSMODG00000027359.2"/>
</dbReference>
<evidence type="ECO:0000259" key="20">
    <source>
        <dbReference type="PROSITE" id="PS50835"/>
    </source>
</evidence>
<accession>F7AB77</accession>
<dbReference type="InterPro" id="IPR036179">
    <property type="entry name" value="Ig-like_dom_sf"/>
</dbReference>
<evidence type="ECO:0000313" key="21">
    <source>
        <dbReference type="EMBL" id="ABG81321.1"/>
    </source>
</evidence>
<sequence length="461" mass="52377">MSRGAALAMLLLALQLVLLPAMTRGKESVLGQVGGTVELPCKASRKERMDFAWKQQNQDLILKSFQKGLSRMMWGTSNILRNRADSSSNQWDMGSFPLTIQYLETSDSGMYFCEVEDKKQQVQLLVFKVTANPSESVLSGNNVTLTLHSPPNLPELKIEWHGPGNTSKRILSSNKKTLNLLQVDSEEEGEWSCTVSINGKSLKLSKRVTVHGFRHPYQRYYKIAGKDAEFNFPLNLGEQDLNRMVPNGELTWHGEGAASQRLAKFSWKDDSLTLEDKFKFKLSKGRPITLSLSPVLLHHAGSGVFSLMLPSGTVKQKVDLVVMRAMSHDQQLYCELSGPIIPGLTLRWQLENQTKETLEVSEKQRKLELKQPKAGMWECQLLLKDQKLLKSNSFQLAARSEWYQPQYLAIGLGTGASLLLLFGFIMFCYARRRHRLRRAERMSQIRRLLSEKKTCQCPHRF</sequence>
<evidence type="ECO:0000256" key="8">
    <source>
        <dbReference type="ARBA" id="ARBA00022859"/>
    </source>
</evidence>
<dbReference type="InterPro" id="IPR015274">
    <property type="entry name" value="CD4-extracel"/>
</dbReference>
<dbReference type="GeneID" id="100016045"/>
<dbReference type="PRINTS" id="PR00692">
    <property type="entry name" value="CD4TCANTIGEN"/>
</dbReference>
<dbReference type="Proteomes" id="UP000002280">
    <property type="component" value="Chromosome 8"/>
</dbReference>
<dbReference type="Gene3D" id="1.20.5.900">
    <property type="entry name" value="transmembrane domain of human cd4"/>
    <property type="match status" value="1"/>
</dbReference>
<dbReference type="Pfam" id="PF07686">
    <property type="entry name" value="V-set"/>
    <property type="match status" value="1"/>
</dbReference>
<dbReference type="GO" id="GO:0015026">
    <property type="term" value="F:coreceptor activity"/>
    <property type="evidence" value="ECO:0007669"/>
    <property type="project" value="InterPro"/>
</dbReference>
<dbReference type="eggNOG" id="ENOG502S0W5">
    <property type="taxonomic scope" value="Eukaryota"/>
</dbReference>
<dbReference type="SMART" id="SM00406">
    <property type="entry name" value="IGv"/>
    <property type="match status" value="1"/>
</dbReference>
<dbReference type="InterPro" id="IPR021963">
    <property type="entry name" value="Tcell_CD4_Cterm"/>
</dbReference>
<dbReference type="InterPro" id="IPR013783">
    <property type="entry name" value="Ig-like_fold"/>
</dbReference>
<evidence type="ECO:0000313" key="23">
    <source>
        <dbReference type="Proteomes" id="UP000002280"/>
    </source>
</evidence>
<evidence type="ECO:0000256" key="19">
    <source>
        <dbReference type="SAM" id="SignalP"/>
    </source>
</evidence>
<dbReference type="Pfam" id="PF09191">
    <property type="entry name" value="CD4-extracel"/>
    <property type="match status" value="1"/>
</dbReference>
<keyword evidence="6 19" id="KW-0732">Signal</keyword>
<reference evidence="21" key="1">
    <citation type="journal article" date="2007" name="Mol. Immunol.">
        <title>Molecular characterisation and expression of CD4 in two distantly related marsupials: the gray short-tailed opossum (Monodelphis domestica) and tammar wallaby (Macropus eugenii).</title>
        <authorList>
            <person name="Duncan L.G."/>
            <person name="Nair S.V."/>
            <person name="Deane E.M."/>
        </authorList>
    </citation>
    <scope>NUCLEOTIDE SEQUENCE</scope>
</reference>
<organism evidence="21">
    <name type="scientific">Monodelphis domestica</name>
    <name type="common">Gray short-tailed opossum</name>
    <dbReference type="NCBI Taxonomy" id="13616"/>
    <lineage>
        <taxon>Eukaryota</taxon>
        <taxon>Metazoa</taxon>
        <taxon>Chordata</taxon>
        <taxon>Craniata</taxon>
        <taxon>Vertebrata</taxon>
        <taxon>Euteleostomi</taxon>
        <taxon>Mammalia</taxon>
        <taxon>Metatheria</taxon>
        <taxon>Didelphimorphia</taxon>
        <taxon>Didelphidae</taxon>
        <taxon>Monodelphis</taxon>
    </lineage>
</organism>
<dbReference type="InterPro" id="IPR003599">
    <property type="entry name" value="Ig_sub"/>
</dbReference>
<evidence type="ECO:0000256" key="18">
    <source>
        <dbReference type="SAM" id="Phobius"/>
    </source>
</evidence>
<gene>
    <name evidence="22" type="primary">CD4</name>
</gene>
<dbReference type="GO" id="GO:0005886">
    <property type="term" value="C:plasma membrane"/>
    <property type="evidence" value="ECO:0007669"/>
    <property type="project" value="UniProtKB-SubCell"/>
</dbReference>
<feature type="signal peptide" evidence="19">
    <location>
        <begin position="1"/>
        <end position="25"/>
    </location>
</feature>
<dbReference type="OrthoDB" id="8657369at2759"/>
<evidence type="ECO:0000256" key="11">
    <source>
        <dbReference type="ARBA" id="ARBA00023136"/>
    </source>
</evidence>
<evidence type="ECO:0000256" key="7">
    <source>
        <dbReference type="ARBA" id="ARBA00022737"/>
    </source>
</evidence>
<keyword evidence="10" id="KW-1064">Adaptive immunity</keyword>
<accession>A6MAP0</accession>
<feature type="transmembrane region" description="Helical" evidence="18">
    <location>
        <begin position="407"/>
        <end position="430"/>
    </location>
</feature>
<dbReference type="RefSeq" id="NP_001092760.1">
    <property type="nucleotide sequence ID" value="NM_001099290.1"/>
</dbReference>
<evidence type="ECO:0000256" key="4">
    <source>
        <dbReference type="ARBA" id="ARBA00022553"/>
    </source>
</evidence>
<reference evidence="22 23" key="2">
    <citation type="journal article" date="2007" name="Nature">
        <title>Genome of the marsupial Monodelphis domestica reveals innovation in non-coding sequences.</title>
        <authorList>
            <person name="Mikkelsen T.S."/>
            <person name="Wakefield M.J."/>
            <person name="Aken B."/>
            <person name="Amemiya C.T."/>
            <person name="Chang J.L."/>
            <person name="Duke S."/>
            <person name="Garber M."/>
            <person name="Gentles A.J."/>
            <person name="Goodstadt L."/>
            <person name="Heger A."/>
            <person name="Jurka J."/>
            <person name="Kamal M."/>
            <person name="Mauceli E."/>
            <person name="Searle S.M."/>
            <person name="Sharpe T."/>
            <person name="Baker M.L."/>
            <person name="Batzer M.A."/>
            <person name="Benos P.V."/>
            <person name="Belov K."/>
            <person name="Clamp M."/>
            <person name="Cook A."/>
            <person name="Cuff J."/>
            <person name="Das R."/>
            <person name="Davidow L."/>
            <person name="Deakin J.E."/>
            <person name="Fazzari M.J."/>
            <person name="Glass J.L."/>
            <person name="Grabherr M."/>
            <person name="Greally J.M."/>
            <person name="Gu W."/>
            <person name="Hore T.A."/>
            <person name="Huttley G.A."/>
            <person name="Kleber M."/>
            <person name="Jirtle R.L."/>
            <person name="Koina E."/>
            <person name="Lee J.T."/>
            <person name="Mahony S."/>
            <person name="Marra M.A."/>
            <person name="Miller R.D."/>
            <person name="Nicholls R.D."/>
            <person name="Oda M."/>
            <person name="Papenfuss A.T."/>
            <person name="Parra Z.E."/>
            <person name="Pollock D.D."/>
            <person name="Ray D.A."/>
            <person name="Schein J.E."/>
            <person name="Speed T.P."/>
            <person name="Thompson K."/>
            <person name="VandeBerg J.L."/>
            <person name="Wade C.M."/>
            <person name="Walker J.A."/>
            <person name="Waters P.D."/>
            <person name="Webber C."/>
            <person name="Weidman J.R."/>
            <person name="Xie X."/>
            <person name="Zody M.C."/>
            <person name="Baldwin J."/>
            <person name="Abdouelleil A."/>
            <person name="Abdulkadir J."/>
            <person name="Abebe A."/>
            <person name="Abera B."/>
            <person name="Abreu J."/>
            <person name="Acer S.C."/>
            <person name="Aftuck L."/>
            <person name="Alexander A."/>
            <person name="An P."/>
            <person name="Anderson E."/>
            <person name="Anderson S."/>
            <person name="Arachi H."/>
            <person name="Azer M."/>
            <person name="Bachantsang P."/>
            <person name="Barry A."/>
            <person name="Bayul T."/>
            <person name="Berlin A."/>
            <person name="Bessette D."/>
            <person name="Bloom T."/>
            <person name="Bloom T."/>
            <person name="Boguslavskiy L."/>
            <person name="Bonnet C."/>
            <person name="Boukhgalter B."/>
            <person name="Bourzgui I."/>
            <person name="Brown A."/>
            <person name="Cahill P."/>
            <person name="Channer S."/>
            <person name="Cheshatsang Y."/>
            <person name="Chuda L."/>
            <person name="Citroen M."/>
            <person name="Collymore A."/>
            <person name="Cooke P."/>
            <person name="Costello M."/>
            <person name="D'Aco K."/>
            <person name="Daza R."/>
            <person name="De Haan G."/>
            <person name="DeGray S."/>
            <person name="DeMaso C."/>
            <person name="Dhargay N."/>
            <person name="Dooley K."/>
            <person name="Dooley E."/>
            <person name="Doricent M."/>
            <person name="Dorje P."/>
            <person name="Dorjee K."/>
            <person name="Dupes A."/>
            <person name="Elong R."/>
            <person name="Falk J."/>
            <person name="Farina A."/>
            <person name="Faro S."/>
            <person name="Ferguson D."/>
            <person name="Fisher S."/>
            <person name="Foley C.D."/>
            <person name="Franke A."/>
            <person name="Friedrich D."/>
            <person name="Gadbois L."/>
            <person name="Gearin G."/>
            <person name="Gearin C.R."/>
            <person name="Giannoukos G."/>
            <person name="Goode T."/>
            <person name="Graham J."/>
            <person name="Grandbois E."/>
            <person name="Grewal S."/>
            <person name="Gyaltsen K."/>
            <person name="Hafez N."/>
            <person name="Hagos B."/>
            <person name="Hall J."/>
            <person name="Henson C."/>
            <person name="Hollinger A."/>
            <person name="Honan T."/>
            <person name="Huard M.D."/>
            <person name="Hughes L."/>
            <person name="Hurhula B."/>
            <person name="Husby M.E."/>
            <person name="Kamat A."/>
            <person name="Kanga B."/>
            <person name="Kashin S."/>
            <person name="Khazanovich D."/>
            <person name="Kisner P."/>
            <person name="Lance K."/>
            <person name="Lara M."/>
            <person name="Lee W."/>
            <person name="Lennon N."/>
            <person name="Letendre F."/>
            <person name="LeVine R."/>
            <person name="Lipovsky A."/>
            <person name="Liu X."/>
            <person name="Liu J."/>
            <person name="Liu S."/>
            <person name="Lokyitsang T."/>
            <person name="Lokyitsang Y."/>
            <person name="Lubonja R."/>
            <person name="Lui A."/>
            <person name="MacDonald P."/>
            <person name="Magnisalis V."/>
            <person name="Maru K."/>
            <person name="Matthews C."/>
            <person name="McCusker W."/>
            <person name="McDonough S."/>
            <person name="Mehta T."/>
            <person name="Meldrim J."/>
            <person name="Meneus L."/>
            <person name="Mihai O."/>
            <person name="Mihalev A."/>
            <person name="Mihova T."/>
            <person name="Mittelman R."/>
            <person name="Mlenga V."/>
            <person name="Montmayeur A."/>
            <person name="Mulrain L."/>
            <person name="Navidi A."/>
            <person name="Naylor J."/>
            <person name="Negash T."/>
            <person name="Nguyen T."/>
            <person name="Nguyen N."/>
            <person name="Nicol R."/>
            <person name="Norbu C."/>
            <person name="Norbu N."/>
            <person name="Novod N."/>
            <person name="O'Neill B."/>
            <person name="Osman S."/>
            <person name="Markiewicz E."/>
            <person name="Oyono O.L."/>
            <person name="Patti C."/>
            <person name="Phunkhang P."/>
            <person name="Pierre F."/>
            <person name="Priest M."/>
            <person name="Raghuraman S."/>
            <person name="Rege F."/>
            <person name="Reyes R."/>
            <person name="Rise C."/>
            <person name="Rogov P."/>
            <person name="Ross K."/>
            <person name="Ryan E."/>
            <person name="Settipalli S."/>
            <person name="Shea T."/>
            <person name="Sherpa N."/>
            <person name="Shi L."/>
            <person name="Shih D."/>
            <person name="Sparrow T."/>
            <person name="Spaulding J."/>
            <person name="Stalker J."/>
            <person name="Stange-Thomann N."/>
            <person name="Stavropoulos S."/>
            <person name="Stone C."/>
            <person name="Strader C."/>
            <person name="Tesfaye S."/>
            <person name="Thomson T."/>
            <person name="Thoulutsang Y."/>
            <person name="Thoulutsang D."/>
            <person name="Topham K."/>
            <person name="Topping I."/>
            <person name="Tsamla T."/>
            <person name="Vassiliev H."/>
            <person name="Vo A."/>
            <person name="Wangchuk T."/>
            <person name="Wangdi T."/>
            <person name="Weiand M."/>
            <person name="Wilkinson J."/>
            <person name="Wilson A."/>
            <person name="Yadav S."/>
            <person name="Young G."/>
            <person name="Yu Q."/>
            <person name="Zembek L."/>
            <person name="Zhong D."/>
            <person name="Zimmer A."/>
            <person name="Zwirko Z."/>
            <person name="Jaffe D.B."/>
            <person name="Alvarez P."/>
            <person name="Brockman W."/>
            <person name="Butler J."/>
            <person name="Chin C."/>
            <person name="Gnerre S."/>
            <person name="MacCallum I."/>
            <person name="Graves J.A."/>
            <person name="Ponting C.P."/>
            <person name="Breen M."/>
            <person name="Samollow P.B."/>
            <person name="Lander E.S."/>
            <person name="Lindblad-Toh K."/>
        </authorList>
    </citation>
    <scope>NUCLEOTIDE SEQUENCE [LARGE SCALE GENOMIC DNA]</scope>
</reference>
<protein>
    <recommendedName>
        <fullName evidence="2">T-cell surface glycoprotein CD4</fullName>
    </recommendedName>
    <alternativeName>
        <fullName evidence="17">T-cell surface antigen T4/Leu-3</fullName>
    </alternativeName>
</protein>
<dbReference type="HOGENOM" id="CLU_047414_0_0_1"/>
<evidence type="ECO:0000256" key="12">
    <source>
        <dbReference type="ARBA" id="ARBA00023139"/>
    </source>
</evidence>
<dbReference type="InterPro" id="IPR008424">
    <property type="entry name" value="Ig_C2-set"/>
</dbReference>
<evidence type="ECO:0000256" key="5">
    <source>
        <dbReference type="ARBA" id="ARBA00022692"/>
    </source>
</evidence>
<dbReference type="EMBL" id="DQ665840">
    <property type="protein sequence ID" value="ABG81321.1"/>
    <property type="molecule type" value="mRNA"/>
</dbReference>
<evidence type="ECO:0000256" key="16">
    <source>
        <dbReference type="ARBA" id="ARBA00023319"/>
    </source>
</evidence>
<evidence type="ECO:0000256" key="3">
    <source>
        <dbReference type="ARBA" id="ARBA00022475"/>
    </source>
</evidence>
<keyword evidence="12" id="KW-0564">Palmitate</keyword>
<dbReference type="ExpressionAtlas" id="A6MAP0">
    <property type="expression patterns" value="baseline"/>
</dbReference>
<evidence type="ECO:0000256" key="14">
    <source>
        <dbReference type="ARBA" id="ARBA00023180"/>
    </source>
</evidence>
<dbReference type="InterPro" id="IPR000973">
    <property type="entry name" value="CD4"/>
</dbReference>
<dbReference type="GO" id="GO:0007155">
    <property type="term" value="P:cell adhesion"/>
    <property type="evidence" value="ECO:0007669"/>
    <property type="project" value="InterPro"/>
</dbReference>
<feature type="domain" description="Ig-like" evidence="20">
    <location>
        <begin position="310"/>
        <end position="381"/>
    </location>
</feature>
<dbReference type="PROSITE" id="PS50835">
    <property type="entry name" value="IG_LIKE"/>
    <property type="match status" value="3"/>
</dbReference>
<evidence type="ECO:0000256" key="15">
    <source>
        <dbReference type="ARBA" id="ARBA00023288"/>
    </source>
</evidence>
<keyword evidence="5 18" id="KW-0812">Transmembrane</keyword>
<dbReference type="PANTHER" id="PTHR11422:SF0">
    <property type="entry name" value="T-CELL SURFACE GLYCOPROTEIN CD4"/>
    <property type="match status" value="1"/>
</dbReference>
<dbReference type="GeneTree" id="ENSGT00390000001745"/>
<dbReference type="STRING" id="13616.ENSMODP00000035778"/>
<feature type="domain" description="Ig-like" evidence="20">
    <location>
        <begin position="20"/>
        <end position="123"/>
    </location>
</feature>
<dbReference type="Pfam" id="PF05790">
    <property type="entry name" value="C2-set"/>
    <property type="match status" value="1"/>
</dbReference>
<dbReference type="OMA" id="KTCQCSH"/>
<dbReference type="PANTHER" id="PTHR11422">
    <property type="entry name" value="T-CELL SURFACE GLYCOPROTEIN CD4"/>
    <property type="match status" value="1"/>
</dbReference>
<evidence type="ECO:0000256" key="1">
    <source>
        <dbReference type="ARBA" id="ARBA00004251"/>
    </source>
</evidence>
<keyword evidence="8" id="KW-0391">Immunity</keyword>
<dbReference type="SUPFAM" id="SSF48726">
    <property type="entry name" value="Immunoglobulin"/>
    <property type="match status" value="4"/>
</dbReference>
<dbReference type="GO" id="GO:0009986">
    <property type="term" value="C:cell surface"/>
    <property type="evidence" value="ECO:0007669"/>
    <property type="project" value="UniProtKB-ARBA"/>
</dbReference>
<keyword evidence="16" id="KW-0393">Immunoglobulin domain</keyword>
<keyword evidence="7" id="KW-0677">Repeat</keyword>
<dbReference type="KEGG" id="mdo:100016045"/>
<evidence type="ECO:0000256" key="2">
    <source>
        <dbReference type="ARBA" id="ARBA00016522"/>
    </source>
</evidence>
<dbReference type="Bgee" id="ENSMODG00000027359">
    <property type="expression patterns" value="Expressed in blood and 16 other cell types or tissues"/>
</dbReference>
<keyword evidence="3" id="KW-1003">Cell membrane</keyword>
<evidence type="ECO:0000256" key="10">
    <source>
        <dbReference type="ARBA" id="ARBA00023130"/>
    </source>
</evidence>
<dbReference type="InterPro" id="IPR013106">
    <property type="entry name" value="Ig_V-set"/>
</dbReference>
<reference evidence="22" key="3">
    <citation type="submission" date="2025-05" db="UniProtKB">
        <authorList>
            <consortium name="Ensembl"/>
        </authorList>
    </citation>
    <scope>IDENTIFICATION</scope>
</reference>
<dbReference type="GO" id="GO:0002250">
    <property type="term" value="P:adaptive immune response"/>
    <property type="evidence" value="ECO:0007669"/>
    <property type="project" value="UniProtKB-KW"/>
</dbReference>
<keyword evidence="15" id="KW-0449">Lipoprotein</keyword>
<evidence type="ECO:0000256" key="17">
    <source>
        <dbReference type="ARBA" id="ARBA00029974"/>
    </source>
</evidence>
<dbReference type="Gene3D" id="2.60.40.10">
    <property type="entry name" value="Immunoglobulins"/>
    <property type="match status" value="4"/>
</dbReference>
<feature type="domain" description="Ig-like" evidence="20">
    <location>
        <begin position="127"/>
        <end position="209"/>
    </location>
</feature>
<keyword evidence="9 18" id="KW-1133">Transmembrane helix</keyword>
<dbReference type="SMR" id="A6MAP0"/>
<dbReference type="CTD" id="920"/>
<dbReference type="InterPro" id="IPR007110">
    <property type="entry name" value="Ig-like_dom"/>
</dbReference>
<keyword evidence="14" id="KW-0325">Glycoprotein</keyword>
<name>A6MAP0_MONDO</name>
<evidence type="ECO:0000256" key="9">
    <source>
        <dbReference type="ARBA" id="ARBA00022989"/>
    </source>
</evidence>
<dbReference type="SMART" id="SM00409">
    <property type="entry name" value="IG"/>
    <property type="match status" value="3"/>
</dbReference>
<keyword evidence="23" id="KW-1185">Reference proteome</keyword>